<dbReference type="AlphaFoldDB" id="A0A6C0G063"/>
<protein>
    <submittedName>
        <fullName evidence="1">Uncharacterized protein</fullName>
    </submittedName>
</protein>
<name>A0A6C0G063_9BACL</name>
<dbReference type="KEGG" id="plyc:GXP70_07955"/>
<dbReference type="RefSeq" id="WP_162355956.1">
    <property type="nucleotide sequence ID" value="NZ_CP048209.1"/>
</dbReference>
<organism evidence="1 2">
    <name type="scientific">Paenibacillus lycopersici</name>
    <dbReference type="NCBI Taxonomy" id="2704462"/>
    <lineage>
        <taxon>Bacteria</taxon>
        <taxon>Bacillati</taxon>
        <taxon>Bacillota</taxon>
        <taxon>Bacilli</taxon>
        <taxon>Bacillales</taxon>
        <taxon>Paenibacillaceae</taxon>
        <taxon>Paenibacillus</taxon>
    </lineage>
</organism>
<evidence type="ECO:0000313" key="1">
    <source>
        <dbReference type="EMBL" id="QHT59890.1"/>
    </source>
</evidence>
<dbReference type="EMBL" id="CP048209">
    <property type="protein sequence ID" value="QHT59890.1"/>
    <property type="molecule type" value="Genomic_DNA"/>
</dbReference>
<dbReference type="Proteomes" id="UP000476064">
    <property type="component" value="Chromosome"/>
</dbReference>
<sequence length="75" mass="8451">MPVSDKELVSILGTYERSSYDRASKSNYELNIMLGEYKATFNIWSVPLKATNKKEFNGLDVGEMITIILTADNSK</sequence>
<gene>
    <name evidence="1" type="ORF">GXP70_07955</name>
</gene>
<reference evidence="1 2" key="1">
    <citation type="submission" date="2020-01" db="EMBL/GenBank/DDBJ databases">
        <title>Paenibacillus sp. nov., isolated from tomato rhizosphere.</title>
        <authorList>
            <person name="Weon H.-Y."/>
            <person name="Lee S.A."/>
        </authorList>
    </citation>
    <scope>NUCLEOTIDE SEQUENCE [LARGE SCALE GENOMIC DNA]</scope>
    <source>
        <strain evidence="1 2">12200R-189</strain>
    </source>
</reference>
<evidence type="ECO:0000313" key="2">
    <source>
        <dbReference type="Proteomes" id="UP000476064"/>
    </source>
</evidence>
<accession>A0A6C0G063</accession>
<keyword evidence="2" id="KW-1185">Reference proteome</keyword>
<proteinExistence type="predicted"/>